<dbReference type="InterPro" id="IPR006047">
    <property type="entry name" value="GH13_cat_dom"/>
</dbReference>
<feature type="compositionally biased region" description="Basic residues" evidence="3">
    <location>
        <begin position="1"/>
        <end position="10"/>
    </location>
</feature>
<dbReference type="EMBL" id="JBHTKH010000004">
    <property type="protein sequence ID" value="MFD1054451.1"/>
    <property type="molecule type" value="Genomic_DNA"/>
</dbReference>
<sequence>MSPAPTRHHTWLTQPHHDGSGRYVSNQSPRLGDRVDVLVRVPLEAEVDAVHVRTSPDGEATFTVAKKVRTSANDDWWRATLTCHNPVTSYRFLLTGGPTKYAWLNGTGVHRRDVPDASDFRLVAHDSPPPEWALGSVVYQIFPDRFARSKGADQHETPDWAIPADWSDPVDISPKGVAHQLYGGDLDGITEHLDHLESLGVDVVYMTPFFPARSNHRYDASCFEQIDPLLGGAPALRRLTKAAHERGMKVMGDFTTNHTGNAHEWFLAAAGPGGKSKPERDYYIWEDGTYVAWLGVPSLPKLNHLNAALRRRIFEHPQGVVRKWLGRAGGLDGWRVDVANMTGRWRDTDVNHCVARQMRDVLGRVAPDALLVGEHFHDYTVDLPGDGWHGIMNYAGFCKPAWTWLRQEPKDPRFLGAPVPLPLLDAGSVVETMRDFTSRIAWQSLVHSFNLVGSHDVPRIRTLVGPGSVEAAAGLLFTFPSMPMLTYGDEIGMEGTFGEDGRRPMPWDENDWDATTLAIYRGLIAARQRSVALRRGGLRWVHAEGDAVVYLRETLDEVALVHVARAAHEPVVLDPRHLAGIESGASEYGPRPKIGKRAVTLSATGPGVSIWTWRPTDDGARHVRRRGRRREGATA</sequence>
<feature type="domain" description="Glycosyl hydrolase family 13 catalytic" evidence="4">
    <location>
        <begin position="140"/>
        <end position="527"/>
    </location>
</feature>
<dbReference type="Gene3D" id="3.20.20.80">
    <property type="entry name" value="Glycosidases"/>
    <property type="match status" value="1"/>
</dbReference>
<evidence type="ECO:0000313" key="5">
    <source>
        <dbReference type="EMBL" id="MFD1054451.1"/>
    </source>
</evidence>
<evidence type="ECO:0000256" key="1">
    <source>
        <dbReference type="ARBA" id="ARBA00022801"/>
    </source>
</evidence>
<comment type="caution">
    <text evidence="5">The sequence shown here is derived from an EMBL/GenBank/DDBJ whole genome shotgun (WGS) entry which is preliminary data.</text>
</comment>
<dbReference type="InterPro" id="IPR004185">
    <property type="entry name" value="Glyco_hydro_13_lg-like_dom"/>
</dbReference>
<dbReference type="InterPro" id="IPR013783">
    <property type="entry name" value="Ig-like_fold"/>
</dbReference>
<dbReference type="PANTHER" id="PTHR10357">
    <property type="entry name" value="ALPHA-AMYLASE FAMILY MEMBER"/>
    <property type="match status" value="1"/>
</dbReference>
<dbReference type="InterPro" id="IPR014756">
    <property type="entry name" value="Ig_E-set"/>
</dbReference>
<reference evidence="6" key="1">
    <citation type="journal article" date="2019" name="Int. J. Syst. Evol. Microbiol.">
        <title>The Global Catalogue of Microorganisms (GCM) 10K type strain sequencing project: providing services to taxonomists for standard genome sequencing and annotation.</title>
        <authorList>
            <consortium name="The Broad Institute Genomics Platform"/>
            <consortium name="The Broad Institute Genome Sequencing Center for Infectious Disease"/>
            <person name="Wu L."/>
            <person name="Ma J."/>
        </authorList>
    </citation>
    <scope>NUCLEOTIDE SEQUENCE [LARGE SCALE GENOMIC DNA]</scope>
    <source>
        <strain evidence="6">CCUG 57508</strain>
    </source>
</reference>
<dbReference type="PANTHER" id="PTHR10357:SF210">
    <property type="entry name" value="MALTODEXTRIN GLUCOSIDASE"/>
    <property type="match status" value="1"/>
</dbReference>
<dbReference type="Pfam" id="PF00128">
    <property type="entry name" value="Alpha-amylase"/>
    <property type="match status" value="1"/>
</dbReference>
<organism evidence="5 6">
    <name type="scientific">Terrabacter terrigena</name>
    <dbReference type="NCBI Taxonomy" id="574718"/>
    <lineage>
        <taxon>Bacteria</taxon>
        <taxon>Bacillati</taxon>
        <taxon>Actinomycetota</taxon>
        <taxon>Actinomycetes</taxon>
        <taxon>Micrococcales</taxon>
        <taxon>Intrasporangiaceae</taxon>
        <taxon>Terrabacter</taxon>
    </lineage>
</organism>
<evidence type="ECO:0000313" key="6">
    <source>
        <dbReference type="Proteomes" id="UP001597046"/>
    </source>
</evidence>
<keyword evidence="6" id="KW-1185">Reference proteome</keyword>
<dbReference type="CDD" id="cd02857">
    <property type="entry name" value="E_set_CDase_PDE_N"/>
    <property type="match status" value="1"/>
</dbReference>
<dbReference type="InterPro" id="IPR017853">
    <property type="entry name" value="GH"/>
</dbReference>
<evidence type="ECO:0000256" key="2">
    <source>
        <dbReference type="ARBA" id="ARBA00023295"/>
    </source>
</evidence>
<accession>A0ABW3MV81</accession>
<dbReference type="Proteomes" id="UP001597046">
    <property type="component" value="Unassembled WGS sequence"/>
</dbReference>
<dbReference type="SUPFAM" id="SSF51445">
    <property type="entry name" value="(Trans)glycosidases"/>
    <property type="match status" value="1"/>
</dbReference>
<dbReference type="SUPFAM" id="SSF81296">
    <property type="entry name" value="E set domains"/>
    <property type="match status" value="1"/>
</dbReference>
<gene>
    <name evidence="5" type="ORF">ACFQ2V_09060</name>
</gene>
<evidence type="ECO:0000256" key="3">
    <source>
        <dbReference type="SAM" id="MobiDB-lite"/>
    </source>
</evidence>
<dbReference type="RefSeq" id="WP_386052344.1">
    <property type="nucleotide sequence ID" value="NZ_JBHTKH010000004.1"/>
</dbReference>
<dbReference type="CDD" id="cd11338">
    <property type="entry name" value="AmyAc_CMD"/>
    <property type="match status" value="1"/>
</dbReference>
<dbReference type="GO" id="GO:0016787">
    <property type="term" value="F:hydrolase activity"/>
    <property type="evidence" value="ECO:0007669"/>
    <property type="project" value="UniProtKB-KW"/>
</dbReference>
<keyword evidence="1 5" id="KW-0378">Hydrolase</keyword>
<evidence type="ECO:0000259" key="4">
    <source>
        <dbReference type="SMART" id="SM00642"/>
    </source>
</evidence>
<dbReference type="SMART" id="SM00642">
    <property type="entry name" value="Aamy"/>
    <property type="match status" value="1"/>
</dbReference>
<keyword evidence="2" id="KW-0326">Glycosidase</keyword>
<feature type="region of interest" description="Disordered" evidence="3">
    <location>
        <begin position="1"/>
        <end position="28"/>
    </location>
</feature>
<proteinExistence type="predicted"/>
<protein>
    <submittedName>
        <fullName evidence="5">Glycoside hydrolase family 13 protein</fullName>
    </submittedName>
</protein>
<dbReference type="Gene3D" id="2.60.40.10">
    <property type="entry name" value="Immunoglobulins"/>
    <property type="match status" value="1"/>
</dbReference>
<name>A0ABW3MV81_9MICO</name>